<feature type="region of interest" description="Disordered" evidence="1">
    <location>
        <begin position="199"/>
        <end position="244"/>
    </location>
</feature>
<evidence type="ECO:0000256" key="2">
    <source>
        <dbReference type="SAM" id="SignalP"/>
    </source>
</evidence>
<dbReference type="PROSITE" id="PS51257">
    <property type="entry name" value="PROKAR_LIPOPROTEIN"/>
    <property type="match status" value="1"/>
</dbReference>
<organism evidence="4 5">
    <name type="scientific">Corallococcus praedator</name>
    <dbReference type="NCBI Taxonomy" id="2316724"/>
    <lineage>
        <taxon>Bacteria</taxon>
        <taxon>Pseudomonadati</taxon>
        <taxon>Myxococcota</taxon>
        <taxon>Myxococcia</taxon>
        <taxon>Myxococcales</taxon>
        <taxon>Cystobacterineae</taxon>
        <taxon>Myxococcaceae</taxon>
        <taxon>Corallococcus</taxon>
    </lineage>
</organism>
<evidence type="ECO:0000313" key="5">
    <source>
        <dbReference type="Proteomes" id="UP000278907"/>
    </source>
</evidence>
<name>A0ABX9Q4H5_9BACT</name>
<accession>A0ABX9Q4H5</accession>
<reference evidence="4 5" key="1">
    <citation type="submission" date="2018-09" db="EMBL/GenBank/DDBJ databases">
        <authorList>
            <person name="Livingstone P.G."/>
            <person name="Whitworth D.E."/>
        </authorList>
    </citation>
    <scope>NUCLEOTIDE SEQUENCE [LARGE SCALE GENOMIC DNA]</scope>
    <source>
        <strain evidence="4 5">CA031B</strain>
    </source>
</reference>
<dbReference type="InterPro" id="IPR021255">
    <property type="entry name" value="DUF2807"/>
</dbReference>
<proteinExistence type="predicted"/>
<feature type="signal peptide" evidence="2">
    <location>
        <begin position="1"/>
        <end position="23"/>
    </location>
</feature>
<dbReference type="EMBL" id="RAWI01000603">
    <property type="protein sequence ID" value="RKH90650.1"/>
    <property type="molecule type" value="Genomic_DNA"/>
</dbReference>
<dbReference type="Proteomes" id="UP000278907">
    <property type="component" value="Unassembled WGS sequence"/>
</dbReference>
<keyword evidence="2" id="KW-0732">Signal</keyword>
<dbReference type="Gene3D" id="2.160.20.120">
    <property type="match status" value="1"/>
</dbReference>
<feature type="compositionally biased region" description="Low complexity" evidence="1">
    <location>
        <begin position="117"/>
        <end position="128"/>
    </location>
</feature>
<sequence length="244" mass="24846">MRIAPLSVLAACCLATAACTAHAEDAKTPSSEGSGETRQVEDFHGVSVGHGLHAQVKVGPKSVRLEGPADSISRIKLVVEEGILTTRVDRKGSWWGNGLNGKVRLIVSSPRIDHVESSGGSHVEAEASASEEFEAEASGGGELTVRGVDAKQVEAEASGGAQLTLIGRAERVDAEVSGGSQLHARQLQGVKELSVEASGGATVEADAPGTVSGDASGGSVISLSARPKNSKVDVSGGSRVDYSN</sequence>
<dbReference type="Pfam" id="PF10988">
    <property type="entry name" value="DUF2807"/>
    <property type="match status" value="1"/>
</dbReference>
<gene>
    <name evidence="4" type="ORF">D7Y13_39605</name>
</gene>
<comment type="caution">
    <text evidence="4">The sequence shown here is derived from an EMBL/GenBank/DDBJ whole genome shotgun (WGS) entry which is preliminary data.</text>
</comment>
<feature type="region of interest" description="Disordered" evidence="1">
    <location>
        <begin position="114"/>
        <end position="142"/>
    </location>
</feature>
<evidence type="ECO:0000259" key="3">
    <source>
        <dbReference type="Pfam" id="PF10988"/>
    </source>
</evidence>
<protein>
    <submittedName>
        <fullName evidence="4">DUF2807 domain-containing protein</fullName>
    </submittedName>
</protein>
<feature type="domain" description="Putative auto-transporter adhesin head GIN" evidence="3">
    <location>
        <begin position="42"/>
        <end position="227"/>
    </location>
</feature>
<evidence type="ECO:0000313" key="4">
    <source>
        <dbReference type="EMBL" id="RKH90650.1"/>
    </source>
</evidence>
<keyword evidence="5" id="KW-1185">Reference proteome</keyword>
<dbReference type="RefSeq" id="WP_120586011.1">
    <property type="nucleotide sequence ID" value="NZ_RAWI01000603.1"/>
</dbReference>
<feature type="chain" id="PRO_5046445474" evidence="2">
    <location>
        <begin position="24"/>
        <end position="244"/>
    </location>
</feature>
<evidence type="ECO:0000256" key="1">
    <source>
        <dbReference type="SAM" id="MobiDB-lite"/>
    </source>
</evidence>